<feature type="region of interest" description="Disordered" evidence="1">
    <location>
        <begin position="179"/>
        <end position="209"/>
    </location>
</feature>
<protein>
    <submittedName>
        <fullName evidence="2">Uncharacterized protein</fullName>
    </submittedName>
</protein>
<dbReference type="InParanoid" id="A0A165EGV0"/>
<dbReference type="EMBL" id="KV424006">
    <property type="protein sequence ID" value="KZT54845.1"/>
    <property type="molecule type" value="Genomic_DNA"/>
</dbReference>
<organism evidence="2 3">
    <name type="scientific">Calocera cornea HHB12733</name>
    <dbReference type="NCBI Taxonomy" id="1353952"/>
    <lineage>
        <taxon>Eukaryota</taxon>
        <taxon>Fungi</taxon>
        <taxon>Dikarya</taxon>
        <taxon>Basidiomycota</taxon>
        <taxon>Agaricomycotina</taxon>
        <taxon>Dacrymycetes</taxon>
        <taxon>Dacrymycetales</taxon>
        <taxon>Dacrymycetaceae</taxon>
        <taxon>Calocera</taxon>
    </lineage>
</organism>
<sequence length="209" mass="24200">MPLPARFTSLYRLVLRASAAGVKHHAGARNNLRAIYRPVFEDAATVVKELERKAEHDEAKERWYADWEERMHNSISMLILSASPLKSTVPHRAMRNLSRMRFTVVYPLISQMLHGPVRWNPQKPKSAMTRKENRLLNPGMDDKIRMWNGADNVLKEAMEAAEGSARVVLGRIEKDVPSRRRKETTRITQSTKTRWRGAEEALTSFKRRR</sequence>
<dbReference type="STRING" id="1353952.A0A165EGV0"/>
<gene>
    <name evidence="2" type="ORF">CALCODRAFT_510502</name>
</gene>
<dbReference type="Proteomes" id="UP000076842">
    <property type="component" value="Unassembled WGS sequence"/>
</dbReference>
<evidence type="ECO:0000256" key="1">
    <source>
        <dbReference type="SAM" id="MobiDB-lite"/>
    </source>
</evidence>
<name>A0A165EGV0_9BASI</name>
<dbReference type="AlphaFoldDB" id="A0A165EGV0"/>
<evidence type="ECO:0000313" key="3">
    <source>
        <dbReference type="Proteomes" id="UP000076842"/>
    </source>
</evidence>
<evidence type="ECO:0000313" key="2">
    <source>
        <dbReference type="EMBL" id="KZT54845.1"/>
    </source>
</evidence>
<dbReference type="OrthoDB" id="2770090at2759"/>
<reference evidence="2 3" key="1">
    <citation type="journal article" date="2016" name="Mol. Biol. Evol.">
        <title>Comparative Genomics of Early-Diverging Mushroom-Forming Fungi Provides Insights into the Origins of Lignocellulose Decay Capabilities.</title>
        <authorList>
            <person name="Nagy L.G."/>
            <person name="Riley R."/>
            <person name="Tritt A."/>
            <person name="Adam C."/>
            <person name="Daum C."/>
            <person name="Floudas D."/>
            <person name="Sun H."/>
            <person name="Yadav J.S."/>
            <person name="Pangilinan J."/>
            <person name="Larsson K.H."/>
            <person name="Matsuura K."/>
            <person name="Barry K."/>
            <person name="Labutti K."/>
            <person name="Kuo R."/>
            <person name="Ohm R.A."/>
            <person name="Bhattacharya S.S."/>
            <person name="Shirouzu T."/>
            <person name="Yoshinaga Y."/>
            <person name="Martin F.M."/>
            <person name="Grigoriev I.V."/>
            <person name="Hibbett D.S."/>
        </authorList>
    </citation>
    <scope>NUCLEOTIDE SEQUENCE [LARGE SCALE GENOMIC DNA]</scope>
    <source>
        <strain evidence="2 3">HHB12733</strain>
    </source>
</reference>
<accession>A0A165EGV0</accession>
<proteinExistence type="predicted"/>
<keyword evidence="3" id="KW-1185">Reference proteome</keyword>